<name>A0A0M3HHB1_ASCLU</name>
<accession>A0A0M3HHB1</accession>
<reference evidence="2" key="1">
    <citation type="submission" date="2017-02" db="UniProtKB">
        <authorList>
            <consortium name="WormBaseParasite"/>
        </authorList>
    </citation>
    <scope>IDENTIFICATION</scope>
</reference>
<protein>
    <submittedName>
        <fullName evidence="2">Uncharacterized protein</fullName>
    </submittedName>
</protein>
<organism evidence="1 2">
    <name type="scientific">Ascaris lumbricoides</name>
    <name type="common">Giant roundworm</name>
    <dbReference type="NCBI Taxonomy" id="6252"/>
    <lineage>
        <taxon>Eukaryota</taxon>
        <taxon>Metazoa</taxon>
        <taxon>Ecdysozoa</taxon>
        <taxon>Nematoda</taxon>
        <taxon>Chromadorea</taxon>
        <taxon>Rhabditida</taxon>
        <taxon>Spirurina</taxon>
        <taxon>Ascaridomorpha</taxon>
        <taxon>Ascaridoidea</taxon>
        <taxon>Ascarididae</taxon>
        <taxon>Ascaris</taxon>
    </lineage>
</organism>
<dbReference type="WBParaSite" id="ALUE_0000090601-mRNA-1">
    <property type="protein sequence ID" value="ALUE_0000090601-mRNA-1"/>
    <property type="gene ID" value="ALUE_0000090601"/>
</dbReference>
<sequence>MMAYRRCLKNFVRSMEIRAPCIFSTTQGHRISMLPM</sequence>
<dbReference type="Proteomes" id="UP000036681">
    <property type="component" value="Unplaced"/>
</dbReference>
<dbReference type="AlphaFoldDB" id="A0A0M3HHB1"/>
<evidence type="ECO:0000313" key="1">
    <source>
        <dbReference type="Proteomes" id="UP000036681"/>
    </source>
</evidence>
<keyword evidence="1" id="KW-1185">Reference proteome</keyword>
<evidence type="ECO:0000313" key="2">
    <source>
        <dbReference type="WBParaSite" id="ALUE_0000090601-mRNA-1"/>
    </source>
</evidence>
<proteinExistence type="predicted"/>